<dbReference type="Pfam" id="PF01636">
    <property type="entry name" value="APH"/>
    <property type="match status" value="1"/>
</dbReference>
<gene>
    <name evidence="2" type="ORF">E0L93_00725</name>
</gene>
<dbReference type="InterPro" id="IPR011009">
    <property type="entry name" value="Kinase-like_dom_sf"/>
</dbReference>
<evidence type="ECO:0000313" key="2">
    <source>
        <dbReference type="EMBL" id="TCJ20783.1"/>
    </source>
</evidence>
<dbReference type="SUPFAM" id="SSF56112">
    <property type="entry name" value="Protein kinase-like (PK-like)"/>
    <property type="match status" value="1"/>
</dbReference>
<keyword evidence="3" id="KW-1185">Reference proteome</keyword>
<reference evidence="2 3" key="1">
    <citation type="submission" date="2019-03" db="EMBL/GenBank/DDBJ databases">
        <title>Whole genome sequence of a novel Rubrobacter taiwanensis strain, isolated from Yellowstone National Park.</title>
        <authorList>
            <person name="Freed S."/>
            <person name="Ramaley R.F."/>
            <person name="Kyndt J.A."/>
        </authorList>
    </citation>
    <scope>NUCLEOTIDE SEQUENCE [LARGE SCALE GENOMIC DNA]</scope>
    <source>
        <strain evidence="2 3">Yellowstone</strain>
    </source>
</reference>
<accession>A0A4R1BSH4</accession>
<protein>
    <submittedName>
        <fullName evidence="2">Aminoglycoside phosphotransferase family protein</fullName>
    </submittedName>
</protein>
<dbReference type="AlphaFoldDB" id="A0A4R1BSH4"/>
<keyword evidence="2" id="KW-0808">Transferase</keyword>
<evidence type="ECO:0000259" key="1">
    <source>
        <dbReference type="Pfam" id="PF01636"/>
    </source>
</evidence>
<dbReference type="OrthoDB" id="2373610at2"/>
<dbReference type="Proteomes" id="UP000295244">
    <property type="component" value="Unassembled WGS sequence"/>
</dbReference>
<organism evidence="2 3">
    <name type="scientific">Rubrobacter taiwanensis</name>
    <dbReference type="NCBI Taxonomy" id="185139"/>
    <lineage>
        <taxon>Bacteria</taxon>
        <taxon>Bacillati</taxon>
        <taxon>Actinomycetota</taxon>
        <taxon>Rubrobacteria</taxon>
        <taxon>Rubrobacterales</taxon>
        <taxon>Rubrobacteraceae</taxon>
        <taxon>Rubrobacter</taxon>
    </lineage>
</organism>
<dbReference type="InterPro" id="IPR002575">
    <property type="entry name" value="Aminoglycoside_PTrfase"/>
</dbReference>
<comment type="caution">
    <text evidence="2">The sequence shown here is derived from an EMBL/GenBank/DDBJ whole genome shotgun (WGS) entry which is preliminary data.</text>
</comment>
<dbReference type="Gene3D" id="3.90.1200.10">
    <property type="match status" value="1"/>
</dbReference>
<evidence type="ECO:0000313" key="3">
    <source>
        <dbReference type="Proteomes" id="UP000295244"/>
    </source>
</evidence>
<sequence length="323" mass="37806">MTARRLARGAEPAPAGVLERGLSERHRRPVRVTGVECEPLDTYSSHPVYRLRATLESGEPLIAIFKRLRRDADGREREVLLYRRLLAGRRFDAPELYAALYDEERDLYWLFLEDVGRWKLEWCEAEVWPAAFRWMARMHAECHGREEELLSLGCLLPHGPEFWRALAEEARRSLHERGTPRSLARFDALTGRYLGPAAEYLARRPKTLVHGDASCHNLNVQPGPRVRPIDWEWAAVGVAAWDVAKLLSGWGAEKPRLLAAYLEEFERRAPLDREGFYRDLEHCRALHRVWYLRWWVRGCEEPEFVERLLDGMEETWERLEEDV</sequence>
<dbReference type="GO" id="GO:0016740">
    <property type="term" value="F:transferase activity"/>
    <property type="evidence" value="ECO:0007669"/>
    <property type="project" value="UniProtKB-KW"/>
</dbReference>
<name>A0A4R1BSH4_9ACTN</name>
<feature type="domain" description="Aminoglycoside phosphotransferase" evidence="1">
    <location>
        <begin position="46"/>
        <end position="266"/>
    </location>
</feature>
<dbReference type="EMBL" id="SKBU01000001">
    <property type="protein sequence ID" value="TCJ20783.1"/>
    <property type="molecule type" value="Genomic_DNA"/>
</dbReference>
<proteinExistence type="predicted"/>
<dbReference type="RefSeq" id="WP_132687248.1">
    <property type="nucleotide sequence ID" value="NZ_SKBU01000001.1"/>
</dbReference>